<dbReference type="InParanoid" id="A7EV64"/>
<dbReference type="AlphaFoldDB" id="A7EV64"/>
<dbReference type="InterPro" id="IPR004875">
    <property type="entry name" value="DDE_SF_endonuclease_dom"/>
</dbReference>
<evidence type="ECO:0008006" key="5">
    <source>
        <dbReference type="Google" id="ProtNLM"/>
    </source>
</evidence>
<dbReference type="GO" id="GO:0005634">
    <property type="term" value="C:nucleus"/>
    <property type="evidence" value="ECO:0000318"/>
    <property type="project" value="GO_Central"/>
</dbReference>
<dbReference type="PANTHER" id="PTHR19303:SF62">
    <property type="entry name" value="HTH CENPB-TYPE DOMAIN-CONTAINING PROTEIN-RELATED"/>
    <property type="match status" value="1"/>
</dbReference>
<dbReference type="GO" id="GO:0003677">
    <property type="term" value="F:DNA binding"/>
    <property type="evidence" value="ECO:0000318"/>
    <property type="project" value="GO_Central"/>
</dbReference>
<accession>A7EV64</accession>
<dbReference type="RefSeq" id="XP_001589501.1">
    <property type="nucleotide sequence ID" value="XM_001589451.1"/>
</dbReference>
<proteinExistence type="predicted"/>
<dbReference type="EMBL" id="CH476633">
    <property type="protein sequence ID" value="EDN93356.1"/>
    <property type="molecule type" value="Genomic_DNA"/>
</dbReference>
<evidence type="ECO:0000259" key="2">
    <source>
        <dbReference type="Pfam" id="PF05225"/>
    </source>
</evidence>
<organism evidence="3 4">
    <name type="scientific">Sclerotinia sclerotiorum (strain ATCC 18683 / 1980 / Ss-1)</name>
    <name type="common">White mold</name>
    <name type="synonym">Whetzelinia sclerotiorum</name>
    <dbReference type="NCBI Taxonomy" id="665079"/>
    <lineage>
        <taxon>Eukaryota</taxon>
        <taxon>Fungi</taxon>
        <taxon>Dikarya</taxon>
        <taxon>Ascomycota</taxon>
        <taxon>Pezizomycotina</taxon>
        <taxon>Leotiomycetes</taxon>
        <taxon>Helotiales</taxon>
        <taxon>Sclerotiniaceae</taxon>
        <taxon>Sclerotinia</taxon>
    </lineage>
</organism>
<dbReference type="KEGG" id="ssl:SS1G_09222"/>
<dbReference type="HOGENOM" id="CLU_013929_4_1_1"/>
<dbReference type="Pfam" id="PF05225">
    <property type="entry name" value="HTH_psq"/>
    <property type="match status" value="1"/>
</dbReference>
<dbReference type="InterPro" id="IPR009057">
    <property type="entry name" value="Homeodomain-like_sf"/>
</dbReference>
<dbReference type="GeneID" id="5485939"/>
<protein>
    <recommendedName>
        <fullName evidence="5">HTH psq-type domain-containing protein</fullName>
    </recommendedName>
</protein>
<dbReference type="Pfam" id="PF03184">
    <property type="entry name" value="DDE_1"/>
    <property type="match status" value="1"/>
</dbReference>
<gene>
    <name evidence="3" type="ORF">SS1G_09222</name>
</gene>
<name>A7EV64_SCLS1</name>
<dbReference type="InterPro" id="IPR007889">
    <property type="entry name" value="HTH_Psq"/>
</dbReference>
<keyword evidence="4" id="KW-1185">Reference proteome</keyword>
<reference evidence="4" key="1">
    <citation type="journal article" date="2011" name="PLoS Genet.">
        <title>Genomic analysis of the necrotrophic fungal pathogens Sclerotinia sclerotiorum and Botrytis cinerea.</title>
        <authorList>
            <person name="Amselem J."/>
            <person name="Cuomo C.A."/>
            <person name="van Kan J.A."/>
            <person name="Viaud M."/>
            <person name="Benito E.P."/>
            <person name="Couloux A."/>
            <person name="Coutinho P.M."/>
            <person name="de Vries R.P."/>
            <person name="Dyer P.S."/>
            <person name="Fillinger S."/>
            <person name="Fournier E."/>
            <person name="Gout L."/>
            <person name="Hahn M."/>
            <person name="Kohn L."/>
            <person name="Lapalu N."/>
            <person name="Plummer K.M."/>
            <person name="Pradier J.M."/>
            <person name="Quevillon E."/>
            <person name="Sharon A."/>
            <person name="Simon A."/>
            <person name="ten Have A."/>
            <person name="Tudzynski B."/>
            <person name="Tudzynski P."/>
            <person name="Wincker P."/>
            <person name="Andrew M."/>
            <person name="Anthouard V."/>
            <person name="Beever R.E."/>
            <person name="Beffa R."/>
            <person name="Benoit I."/>
            <person name="Bouzid O."/>
            <person name="Brault B."/>
            <person name="Chen Z."/>
            <person name="Choquer M."/>
            <person name="Collemare J."/>
            <person name="Cotton P."/>
            <person name="Danchin E.G."/>
            <person name="Da Silva C."/>
            <person name="Gautier A."/>
            <person name="Giraud C."/>
            <person name="Giraud T."/>
            <person name="Gonzalez C."/>
            <person name="Grossetete S."/>
            <person name="Guldener U."/>
            <person name="Henrissat B."/>
            <person name="Howlett B.J."/>
            <person name="Kodira C."/>
            <person name="Kretschmer M."/>
            <person name="Lappartient A."/>
            <person name="Leroch M."/>
            <person name="Levis C."/>
            <person name="Mauceli E."/>
            <person name="Neuveglise C."/>
            <person name="Oeser B."/>
            <person name="Pearson M."/>
            <person name="Poulain J."/>
            <person name="Poussereau N."/>
            <person name="Quesneville H."/>
            <person name="Rascle C."/>
            <person name="Schumacher J."/>
            <person name="Segurens B."/>
            <person name="Sexton A."/>
            <person name="Silva E."/>
            <person name="Sirven C."/>
            <person name="Soanes D.M."/>
            <person name="Talbot N.J."/>
            <person name="Templeton M."/>
            <person name="Yandava C."/>
            <person name="Yarden O."/>
            <person name="Zeng Q."/>
            <person name="Rollins J.A."/>
            <person name="Lebrun M.H."/>
            <person name="Dickman M."/>
        </authorList>
    </citation>
    <scope>NUCLEOTIDE SEQUENCE [LARGE SCALE GENOMIC DNA]</scope>
    <source>
        <strain evidence="4">ATCC 18683 / 1980 / Ss-1</strain>
    </source>
</reference>
<sequence length="334" mass="38576">MQTTSKEARINLAIEAIRTSQNLSIRKAAKLYNIPHITLTSRMNRILSFTEHRSANHKMTELKKKSLLQYILDIDERGFSPRINDIEDIANYIFKTQVGRYRMLVLDGHESYKSPAFQEYCKEHNIILLSLLSHSSYLTQPLNIDYFGPLKYLYNQQIENFIKVYITHITKTEFFQAFKAVYIEAIPISNGKAGFRKAGLIPFNPEIVLSKLDIRIRTSSNRSISIDPDIWQSQIFYNPIEAFSQFTLMKSRITQYQGSSSTPIFKTITALAKGIELLAYTNTLLAAEVHSLYKANKAFSKHQKTRKALIQKEEVLSVEDKHDILEQENIEDQI</sequence>
<dbReference type="PANTHER" id="PTHR19303">
    <property type="entry name" value="TRANSPOSON"/>
    <property type="match status" value="1"/>
</dbReference>
<feature type="domain" description="HTH psq-type" evidence="2">
    <location>
        <begin position="7"/>
        <end position="46"/>
    </location>
</feature>
<evidence type="ECO:0000259" key="1">
    <source>
        <dbReference type="Pfam" id="PF03184"/>
    </source>
</evidence>
<evidence type="ECO:0000313" key="4">
    <source>
        <dbReference type="Proteomes" id="UP000001312"/>
    </source>
</evidence>
<dbReference type="SUPFAM" id="SSF46689">
    <property type="entry name" value="Homeodomain-like"/>
    <property type="match status" value="1"/>
</dbReference>
<dbReference type="Gene3D" id="1.10.10.60">
    <property type="entry name" value="Homeodomain-like"/>
    <property type="match status" value="1"/>
</dbReference>
<dbReference type="InterPro" id="IPR050863">
    <property type="entry name" value="CenT-Element_Derived"/>
</dbReference>
<feature type="domain" description="DDE-1" evidence="1">
    <location>
        <begin position="95"/>
        <end position="162"/>
    </location>
</feature>
<evidence type="ECO:0000313" key="3">
    <source>
        <dbReference type="EMBL" id="EDN93356.1"/>
    </source>
</evidence>
<dbReference type="Proteomes" id="UP000001312">
    <property type="component" value="Unassembled WGS sequence"/>
</dbReference>